<name>A0A9N9C6I7_9GLOM</name>
<dbReference type="Proteomes" id="UP000789396">
    <property type="component" value="Unassembled WGS sequence"/>
</dbReference>
<protein>
    <submittedName>
        <fullName evidence="1">20074_t:CDS:1</fullName>
    </submittedName>
</protein>
<gene>
    <name evidence="1" type="ORF">RFULGI_LOCUS6171</name>
</gene>
<feature type="non-terminal residue" evidence="1">
    <location>
        <position position="1"/>
    </location>
</feature>
<keyword evidence="2" id="KW-1185">Reference proteome</keyword>
<proteinExistence type="predicted"/>
<comment type="caution">
    <text evidence="1">The sequence shown here is derived from an EMBL/GenBank/DDBJ whole genome shotgun (WGS) entry which is preliminary data.</text>
</comment>
<accession>A0A9N9C6I7</accession>
<dbReference type="OrthoDB" id="2486944at2759"/>
<dbReference type="EMBL" id="CAJVPZ010007688">
    <property type="protein sequence ID" value="CAG8589422.1"/>
    <property type="molecule type" value="Genomic_DNA"/>
</dbReference>
<reference evidence="1" key="1">
    <citation type="submission" date="2021-06" db="EMBL/GenBank/DDBJ databases">
        <authorList>
            <person name="Kallberg Y."/>
            <person name="Tangrot J."/>
            <person name="Rosling A."/>
        </authorList>
    </citation>
    <scope>NUCLEOTIDE SEQUENCE</scope>
    <source>
        <strain evidence="1">IN212</strain>
    </source>
</reference>
<sequence>EQISAGDGLLKLRPKKNKTKSKTCSVGFIARSNKRYLHTRPIFYVINERNHCHENEENGADSFYSWQWNSNERINSANKKDLHLVENLGVVYLFGIQVTSSPQHTDALSYELIHDVTGYTYYDGRDSDD</sequence>
<organism evidence="1 2">
    <name type="scientific">Racocetra fulgida</name>
    <dbReference type="NCBI Taxonomy" id="60492"/>
    <lineage>
        <taxon>Eukaryota</taxon>
        <taxon>Fungi</taxon>
        <taxon>Fungi incertae sedis</taxon>
        <taxon>Mucoromycota</taxon>
        <taxon>Glomeromycotina</taxon>
        <taxon>Glomeromycetes</taxon>
        <taxon>Diversisporales</taxon>
        <taxon>Gigasporaceae</taxon>
        <taxon>Racocetra</taxon>
    </lineage>
</organism>
<evidence type="ECO:0000313" key="2">
    <source>
        <dbReference type="Proteomes" id="UP000789396"/>
    </source>
</evidence>
<evidence type="ECO:0000313" key="1">
    <source>
        <dbReference type="EMBL" id="CAG8589422.1"/>
    </source>
</evidence>
<dbReference type="AlphaFoldDB" id="A0A9N9C6I7"/>